<reference evidence="2 3" key="1">
    <citation type="submission" date="2015-03" db="EMBL/GenBank/DDBJ databases">
        <authorList>
            <person name="Radwan O."/>
            <person name="Al-Naeli F.A."/>
            <person name="Rendon G.A."/>
            <person name="Fields C."/>
        </authorList>
    </citation>
    <scope>NUCLEOTIDE SEQUENCE [LARGE SCALE GENOMIC DNA]</scope>
    <source>
        <strain evidence="2">CR-DP1</strain>
    </source>
</reference>
<evidence type="ECO:0000313" key="3">
    <source>
        <dbReference type="Proteomes" id="UP000033483"/>
    </source>
</evidence>
<dbReference type="AlphaFoldDB" id="A0A0F4ZDX6"/>
<comment type="caution">
    <text evidence="2">The sequence shown here is derived from an EMBL/GenBank/DDBJ whole genome shotgun (WGS) entry which is preliminary data.</text>
</comment>
<proteinExistence type="predicted"/>
<dbReference type="Gene3D" id="3.90.1150.10">
    <property type="entry name" value="Aspartate Aminotransferase, domain 1"/>
    <property type="match status" value="1"/>
</dbReference>
<sequence>MASDSKPLINLLRGWPAPALLPTAQLQASSNAVLSDPTISIPALQYGPDSGFPPLREELAKWLSHVFSVTPDPDRICITGGASQNLANVLQSFSDPKYTRSVWLAAPCYFLACPIFEDAGFAGRLKAVPEDHEGVDVEYLARGLEAADKHSDDDEMPFKNPSQRKLYRHIIYVVPTSANPSGKTLPLSRRRALVALARAHNALIIADDVYDLLQWHTTPPVLDQPQTPHALLSDLLLPRLCDIDLAMGPSPDDPGHFGYAMSNGSFSKIAGPGCRTGWVEASPAFVHGVSQTGSTRSGGAPSQLCAAFLWDMLRSGTLQNHLEQTTVPALQRRHALLSAAVREHLYPLGVTMLETSRPDKNVYGGYFVWLTLDSKYPARAVAERAREQENLILGYGDLFEVYGDKTAADFGDKIRLCFSWEPEHVLVDGVKRFAHVLSTWDSHSESSTNAKSMGDWR</sequence>
<dbReference type="InterPro" id="IPR015422">
    <property type="entry name" value="PyrdxlP-dep_Trfase_small"/>
</dbReference>
<accession>A0A0F4ZDX6</accession>
<evidence type="ECO:0000313" key="2">
    <source>
        <dbReference type="EMBL" id="KKA28306.1"/>
    </source>
</evidence>
<dbReference type="InterPro" id="IPR015421">
    <property type="entry name" value="PyrdxlP-dep_Trfase_major"/>
</dbReference>
<name>A0A0F4ZDX6_9PEZI</name>
<protein>
    <recommendedName>
        <fullName evidence="1">Aminotransferase class I/classII large domain-containing protein</fullName>
    </recommendedName>
</protein>
<feature type="domain" description="Aminotransferase class I/classII large" evidence="1">
    <location>
        <begin position="44"/>
        <end position="418"/>
    </location>
</feature>
<dbReference type="InterPro" id="IPR004839">
    <property type="entry name" value="Aminotransferase_I/II_large"/>
</dbReference>
<gene>
    <name evidence="2" type="ORF">TD95_003007</name>
</gene>
<keyword evidence="3" id="KW-1185">Reference proteome</keyword>
<dbReference type="CDD" id="cd00609">
    <property type="entry name" value="AAT_like"/>
    <property type="match status" value="1"/>
</dbReference>
<dbReference type="SUPFAM" id="SSF53383">
    <property type="entry name" value="PLP-dependent transferases"/>
    <property type="match status" value="1"/>
</dbReference>
<dbReference type="GO" id="GO:0047536">
    <property type="term" value="F:2-aminoadipate transaminase activity"/>
    <property type="evidence" value="ECO:0007669"/>
    <property type="project" value="TreeGrafter"/>
</dbReference>
<dbReference type="InterPro" id="IPR015424">
    <property type="entry name" value="PyrdxlP-dep_Trfase"/>
</dbReference>
<dbReference type="PANTHER" id="PTHR42858">
    <property type="entry name" value="AMINOTRANSFERASE"/>
    <property type="match status" value="1"/>
</dbReference>
<dbReference type="Gene3D" id="3.40.640.10">
    <property type="entry name" value="Type I PLP-dependent aspartate aminotransferase-like (Major domain)"/>
    <property type="match status" value="1"/>
</dbReference>
<dbReference type="Pfam" id="PF00155">
    <property type="entry name" value="Aminotran_1_2"/>
    <property type="match status" value="1"/>
</dbReference>
<dbReference type="EMBL" id="LAEV01001354">
    <property type="protein sequence ID" value="KKA28306.1"/>
    <property type="molecule type" value="Genomic_DNA"/>
</dbReference>
<dbReference type="OrthoDB" id="7042322at2759"/>
<dbReference type="PANTHER" id="PTHR42858:SF1">
    <property type="entry name" value="LD15494P"/>
    <property type="match status" value="1"/>
</dbReference>
<dbReference type="Proteomes" id="UP000033483">
    <property type="component" value="Unassembled WGS sequence"/>
</dbReference>
<evidence type="ECO:0000259" key="1">
    <source>
        <dbReference type="Pfam" id="PF00155"/>
    </source>
</evidence>
<dbReference type="GO" id="GO:0030170">
    <property type="term" value="F:pyridoxal phosphate binding"/>
    <property type="evidence" value="ECO:0007669"/>
    <property type="project" value="InterPro"/>
</dbReference>
<organism evidence="2 3">
    <name type="scientific">Thielaviopsis punctulata</name>
    <dbReference type="NCBI Taxonomy" id="72032"/>
    <lineage>
        <taxon>Eukaryota</taxon>
        <taxon>Fungi</taxon>
        <taxon>Dikarya</taxon>
        <taxon>Ascomycota</taxon>
        <taxon>Pezizomycotina</taxon>
        <taxon>Sordariomycetes</taxon>
        <taxon>Hypocreomycetidae</taxon>
        <taxon>Microascales</taxon>
        <taxon>Ceratocystidaceae</taxon>
        <taxon>Thielaviopsis</taxon>
    </lineage>
</organism>